<gene>
    <name evidence="1" type="ORF">CAEBREN_16984</name>
</gene>
<dbReference type="AlphaFoldDB" id="G0P576"/>
<organism evidence="2">
    <name type="scientific">Caenorhabditis brenneri</name>
    <name type="common">Nematode worm</name>
    <dbReference type="NCBI Taxonomy" id="135651"/>
    <lineage>
        <taxon>Eukaryota</taxon>
        <taxon>Metazoa</taxon>
        <taxon>Ecdysozoa</taxon>
        <taxon>Nematoda</taxon>
        <taxon>Chromadorea</taxon>
        <taxon>Rhabditida</taxon>
        <taxon>Rhabditina</taxon>
        <taxon>Rhabditomorpha</taxon>
        <taxon>Rhabditoidea</taxon>
        <taxon>Rhabditidae</taxon>
        <taxon>Peloderinae</taxon>
        <taxon>Caenorhabditis</taxon>
    </lineage>
</organism>
<reference evidence="2" key="1">
    <citation type="submission" date="2011-07" db="EMBL/GenBank/DDBJ databases">
        <authorList>
            <consortium name="Caenorhabditis brenneri Sequencing and Analysis Consortium"/>
            <person name="Wilson R.K."/>
        </authorList>
    </citation>
    <scope>NUCLEOTIDE SEQUENCE [LARGE SCALE GENOMIC DNA]</scope>
    <source>
        <strain evidence="2">PB2801</strain>
    </source>
</reference>
<dbReference type="HOGENOM" id="CLU_1332968_0_0_1"/>
<dbReference type="EMBL" id="GL380076">
    <property type="protein sequence ID" value="EGT45353.1"/>
    <property type="molecule type" value="Genomic_DNA"/>
</dbReference>
<dbReference type="Proteomes" id="UP000008068">
    <property type="component" value="Unassembled WGS sequence"/>
</dbReference>
<keyword evidence="2" id="KW-1185">Reference proteome</keyword>
<evidence type="ECO:0000313" key="2">
    <source>
        <dbReference type="Proteomes" id="UP000008068"/>
    </source>
</evidence>
<protein>
    <submittedName>
        <fullName evidence="1">Uncharacterized protein</fullName>
    </submittedName>
</protein>
<proteinExistence type="predicted"/>
<accession>G0P576</accession>
<evidence type="ECO:0000313" key="1">
    <source>
        <dbReference type="EMBL" id="EGT45353.1"/>
    </source>
</evidence>
<name>G0P576_CAEBE</name>
<sequence length="206" mass="23220">MNKDFSAFCIKIEKIQHLLGKQILMDNSFFLSVMEKHGEPCVVPISTKFSDPNNYRGIHEKLKQAYRRSKTRRGNGKWIDPLDSHSQLLALQSVYMNPTGGKIIEEAKRGMGRVMSAHDEKEFCYTGCLKGIDGTAVKKESQLMKNQSKENKRIVEGQEAAKFTPFPVMNVSNLGGDVEHIKYLLTSSSGFMLRVLETVCGINRTT</sequence>
<dbReference type="InParanoid" id="G0P576"/>